<reference evidence="2" key="1">
    <citation type="submission" date="2016-07" db="EMBL/GenBank/DDBJ databases">
        <authorList>
            <person name="Florea S."/>
            <person name="Webb J.S."/>
            <person name="Jaromczyk J."/>
            <person name="Schardl C.L."/>
        </authorList>
    </citation>
    <scope>NUCLEOTIDE SEQUENCE [LARGE SCALE GENOMIC DNA]</scope>
    <source>
        <strain evidence="2">CY1</strain>
    </source>
</reference>
<dbReference type="STRING" id="1469647.BC351_00960"/>
<accession>A0A1V4HSN8</accession>
<name>A0A1V4HSN8_9BACL</name>
<dbReference type="RefSeq" id="WP_079408842.1">
    <property type="nucleotide sequence ID" value="NZ_MBTG01000001.1"/>
</dbReference>
<gene>
    <name evidence="1" type="ORF">BC351_00960</name>
</gene>
<dbReference type="Proteomes" id="UP000190626">
    <property type="component" value="Unassembled WGS sequence"/>
</dbReference>
<evidence type="ECO:0000313" key="1">
    <source>
        <dbReference type="EMBL" id="OPH61842.1"/>
    </source>
</evidence>
<dbReference type="EMBL" id="MBTG01000001">
    <property type="protein sequence ID" value="OPH61842.1"/>
    <property type="molecule type" value="Genomic_DNA"/>
</dbReference>
<proteinExistence type="predicted"/>
<organism evidence="1 2">
    <name type="scientific">Paenibacillus ferrarius</name>
    <dbReference type="NCBI Taxonomy" id="1469647"/>
    <lineage>
        <taxon>Bacteria</taxon>
        <taxon>Bacillati</taxon>
        <taxon>Bacillota</taxon>
        <taxon>Bacilli</taxon>
        <taxon>Bacillales</taxon>
        <taxon>Paenibacillaceae</taxon>
        <taxon>Paenibacillus</taxon>
    </lineage>
</organism>
<comment type="caution">
    <text evidence="1">The sequence shown here is derived from an EMBL/GenBank/DDBJ whole genome shotgun (WGS) entry which is preliminary data.</text>
</comment>
<keyword evidence="2" id="KW-1185">Reference proteome</keyword>
<dbReference type="AlphaFoldDB" id="A0A1V4HSN8"/>
<evidence type="ECO:0000313" key="2">
    <source>
        <dbReference type="Proteomes" id="UP000190626"/>
    </source>
</evidence>
<dbReference type="OrthoDB" id="2991190at2"/>
<sequence length="130" mass="15476">MSVFYYGSFNIKNTDEFESMVNFCTVDLEESKHIHKVFEFEDHQVVVTRIKEDEYSIDLWDGQFWSGCNRYVNRGSNEHEPIGTASSMHDCDGCEKLDICKIKQYVPVWKWTEEIEKQMELDWREMADAK</sequence>
<protein>
    <submittedName>
        <fullName evidence="1">Uncharacterized protein</fullName>
    </submittedName>
</protein>